<sequence>MKQYLSKENGLTLLELLVSLVIISIVLTSFFTFFSQGMIFSVKNEENLLAADTAREILVLLETEYQPIEQSNQYTLSCHDSILTSLNNFDSSTCTVERGNHSFFLETTVHKEKEFELYQLHVKLFDNNNKATLLTETHGYVLAP</sequence>
<feature type="transmembrane region" description="Helical" evidence="3">
    <location>
        <begin position="12"/>
        <end position="34"/>
    </location>
</feature>
<dbReference type="EMBL" id="VLKZ01000004">
    <property type="protein sequence ID" value="TWI57090.1"/>
    <property type="molecule type" value="Genomic_DNA"/>
</dbReference>
<dbReference type="NCBIfam" id="TIGR02532">
    <property type="entry name" value="IV_pilin_GFxxxE"/>
    <property type="match status" value="1"/>
</dbReference>
<dbReference type="Pfam" id="PF07963">
    <property type="entry name" value="N_methyl"/>
    <property type="match status" value="1"/>
</dbReference>
<dbReference type="Proteomes" id="UP000315711">
    <property type="component" value="Unassembled WGS sequence"/>
</dbReference>
<evidence type="ECO:0000256" key="3">
    <source>
        <dbReference type="SAM" id="Phobius"/>
    </source>
</evidence>
<organism evidence="4 5">
    <name type="scientific">Halalkalibacter nanhaiisediminis</name>
    <dbReference type="NCBI Taxonomy" id="688079"/>
    <lineage>
        <taxon>Bacteria</taxon>
        <taxon>Bacillati</taxon>
        <taxon>Bacillota</taxon>
        <taxon>Bacilli</taxon>
        <taxon>Bacillales</taxon>
        <taxon>Bacillaceae</taxon>
        <taxon>Halalkalibacter</taxon>
    </lineage>
</organism>
<keyword evidence="2" id="KW-0178">Competence</keyword>
<dbReference type="OrthoDB" id="2456766at2"/>
<dbReference type="RefSeq" id="WP_144450111.1">
    <property type="nucleotide sequence ID" value="NZ_VLKZ01000004.1"/>
</dbReference>
<keyword evidence="5" id="KW-1185">Reference proteome</keyword>
<comment type="subcellular location">
    <subcellularLocation>
        <location evidence="1">Cell surface</location>
    </subcellularLocation>
</comment>
<name>A0A562QLM4_9BACI</name>
<evidence type="ECO:0000313" key="4">
    <source>
        <dbReference type="EMBL" id="TWI57090.1"/>
    </source>
</evidence>
<gene>
    <name evidence="4" type="ORF">IQ10_01793</name>
</gene>
<dbReference type="InterPro" id="IPR012902">
    <property type="entry name" value="N_methyl_site"/>
</dbReference>
<dbReference type="AlphaFoldDB" id="A0A562QLM4"/>
<evidence type="ECO:0000256" key="2">
    <source>
        <dbReference type="ARBA" id="ARBA00023287"/>
    </source>
</evidence>
<keyword evidence="3" id="KW-0472">Membrane</keyword>
<evidence type="ECO:0000256" key="1">
    <source>
        <dbReference type="ARBA" id="ARBA00004241"/>
    </source>
</evidence>
<accession>A0A562QLM4</accession>
<dbReference type="GO" id="GO:0030420">
    <property type="term" value="P:establishment of competence for transformation"/>
    <property type="evidence" value="ECO:0007669"/>
    <property type="project" value="UniProtKB-KW"/>
</dbReference>
<evidence type="ECO:0000313" key="5">
    <source>
        <dbReference type="Proteomes" id="UP000315711"/>
    </source>
</evidence>
<comment type="caution">
    <text evidence="4">The sequence shown here is derived from an EMBL/GenBank/DDBJ whole genome shotgun (WGS) entry which is preliminary data.</text>
</comment>
<reference evidence="4 5" key="1">
    <citation type="journal article" date="2015" name="Stand. Genomic Sci.">
        <title>Genomic Encyclopedia of Bacterial and Archaeal Type Strains, Phase III: the genomes of soil and plant-associated and newly described type strains.</title>
        <authorList>
            <person name="Whitman W.B."/>
            <person name="Woyke T."/>
            <person name="Klenk H.P."/>
            <person name="Zhou Y."/>
            <person name="Lilburn T.G."/>
            <person name="Beck B.J."/>
            <person name="De Vos P."/>
            <person name="Vandamme P."/>
            <person name="Eisen J.A."/>
            <person name="Garrity G."/>
            <person name="Hugenholtz P."/>
            <person name="Kyrpides N.C."/>
        </authorList>
    </citation>
    <scope>NUCLEOTIDE SEQUENCE [LARGE SCALE GENOMIC DNA]</scope>
    <source>
        <strain evidence="4 5">CGMCC 1.10116</strain>
    </source>
</reference>
<keyword evidence="3" id="KW-1133">Transmembrane helix</keyword>
<keyword evidence="3" id="KW-0812">Transmembrane</keyword>
<dbReference type="GO" id="GO:0009986">
    <property type="term" value="C:cell surface"/>
    <property type="evidence" value="ECO:0007669"/>
    <property type="project" value="UniProtKB-SubCell"/>
</dbReference>
<proteinExistence type="predicted"/>
<protein>
    <submittedName>
        <fullName evidence="4">Prepilin-type N-terminal cleavage/methylation domain-containing protein</fullName>
    </submittedName>
</protein>